<evidence type="ECO:0000256" key="2">
    <source>
        <dbReference type="ARBA" id="ARBA00022729"/>
    </source>
</evidence>
<reference evidence="8 9" key="1">
    <citation type="submission" date="2021-03" db="EMBL/GenBank/DDBJ databases">
        <title>Genomic Encyclopedia of Type Strains, Phase IV (KMG-IV): sequencing the most valuable type-strain genomes for metagenomic binning, comparative biology and taxonomic classification.</title>
        <authorList>
            <person name="Goeker M."/>
        </authorList>
    </citation>
    <scope>NUCLEOTIDE SEQUENCE [LARGE SCALE GENOMIC DNA]</scope>
    <source>
        <strain evidence="8 9">DSM 25790</strain>
    </source>
</reference>
<dbReference type="RefSeq" id="WP_029267962.1">
    <property type="nucleotide sequence ID" value="NZ_JAGIKX010000022.1"/>
</dbReference>
<dbReference type="InterPro" id="IPR036249">
    <property type="entry name" value="Thioredoxin-like_sf"/>
</dbReference>
<comment type="caution">
    <text evidence="8">The sequence shown here is derived from an EMBL/GenBank/DDBJ whole genome shotgun (WGS) entry which is preliminary data.</text>
</comment>
<organism evidence="8 9">
    <name type="scientific">Virgibacillus alimentarius</name>
    <dbReference type="NCBI Taxonomy" id="698769"/>
    <lineage>
        <taxon>Bacteria</taxon>
        <taxon>Bacillati</taxon>
        <taxon>Bacillota</taxon>
        <taxon>Bacilli</taxon>
        <taxon>Bacillales</taxon>
        <taxon>Bacillaceae</taxon>
        <taxon>Virgibacillus</taxon>
    </lineage>
</organism>
<dbReference type="InterPro" id="IPR013766">
    <property type="entry name" value="Thioredoxin_domain"/>
</dbReference>
<gene>
    <name evidence="8" type="ORF">J2Z81_002229</name>
</gene>
<dbReference type="Proteomes" id="UP001519294">
    <property type="component" value="Unassembled WGS sequence"/>
</dbReference>
<proteinExistence type="inferred from homology"/>
<evidence type="ECO:0000256" key="1">
    <source>
        <dbReference type="ARBA" id="ARBA00005791"/>
    </source>
</evidence>
<dbReference type="InterPro" id="IPR012336">
    <property type="entry name" value="Thioredoxin-like_fold"/>
</dbReference>
<evidence type="ECO:0000313" key="8">
    <source>
        <dbReference type="EMBL" id="MBP2258258.1"/>
    </source>
</evidence>
<dbReference type="SUPFAM" id="SSF52833">
    <property type="entry name" value="Thioredoxin-like"/>
    <property type="match status" value="1"/>
</dbReference>
<dbReference type="EMBL" id="JAGIKX010000022">
    <property type="protein sequence ID" value="MBP2258258.1"/>
    <property type="molecule type" value="Genomic_DNA"/>
</dbReference>
<name>A0ABS4S9S7_9BACI</name>
<evidence type="ECO:0000256" key="5">
    <source>
        <dbReference type="ARBA" id="ARBA00023284"/>
    </source>
</evidence>
<keyword evidence="6" id="KW-0812">Transmembrane</keyword>
<feature type="domain" description="Thioredoxin" evidence="7">
    <location>
        <begin position="34"/>
        <end position="222"/>
    </location>
</feature>
<keyword evidence="2" id="KW-0732">Signal</keyword>
<dbReference type="PANTHER" id="PTHR13887:SF14">
    <property type="entry name" value="DISULFIDE BOND FORMATION PROTEIN D"/>
    <property type="match status" value="1"/>
</dbReference>
<dbReference type="PANTHER" id="PTHR13887">
    <property type="entry name" value="GLUTATHIONE S-TRANSFERASE KAPPA"/>
    <property type="match status" value="1"/>
</dbReference>
<sequence>MKKSPFKFAVIITLIVVVLLVAIFLLNNKDTANEGDGEQAEITKQPSIEGQPVMGDENAPVTIVEFGDFMCPACKTWGQNHLQQLMEDYVDTGKVKFSFINVLFHGEESKLGSLAAESILKQNPDAYWDFHNALFNAQPDENKEWMTTDKLLEIAEDIPEIDSEKLKSSLKDESEIAELSKDTELVKDYGIELTPSIMVNGKMIEDPFNYEQITNAINKALEEEK</sequence>
<protein>
    <submittedName>
        <fullName evidence="8">Protein-disulfide isomerase</fullName>
    </submittedName>
</protein>
<keyword evidence="5" id="KW-0676">Redox-active center</keyword>
<evidence type="ECO:0000256" key="4">
    <source>
        <dbReference type="ARBA" id="ARBA00023157"/>
    </source>
</evidence>
<keyword evidence="3" id="KW-0560">Oxidoreductase</keyword>
<keyword evidence="6" id="KW-1133">Transmembrane helix</keyword>
<dbReference type="Gene3D" id="3.40.30.10">
    <property type="entry name" value="Glutaredoxin"/>
    <property type="match status" value="1"/>
</dbReference>
<keyword evidence="9" id="KW-1185">Reference proteome</keyword>
<dbReference type="Pfam" id="PF13462">
    <property type="entry name" value="Thioredoxin_4"/>
    <property type="match status" value="1"/>
</dbReference>
<evidence type="ECO:0000256" key="3">
    <source>
        <dbReference type="ARBA" id="ARBA00023002"/>
    </source>
</evidence>
<accession>A0ABS4S9S7</accession>
<evidence type="ECO:0000313" key="9">
    <source>
        <dbReference type="Proteomes" id="UP001519294"/>
    </source>
</evidence>
<keyword evidence="8" id="KW-0413">Isomerase</keyword>
<dbReference type="PROSITE" id="PS51352">
    <property type="entry name" value="THIOREDOXIN_2"/>
    <property type="match status" value="1"/>
</dbReference>
<keyword evidence="6" id="KW-0472">Membrane</keyword>
<keyword evidence="4" id="KW-1015">Disulfide bond</keyword>
<evidence type="ECO:0000256" key="6">
    <source>
        <dbReference type="SAM" id="Phobius"/>
    </source>
</evidence>
<feature type="transmembrane region" description="Helical" evidence="6">
    <location>
        <begin position="6"/>
        <end position="26"/>
    </location>
</feature>
<comment type="similarity">
    <text evidence="1">Belongs to the thioredoxin family. DsbA subfamily.</text>
</comment>
<evidence type="ECO:0000259" key="7">
    <source>
        <dbReference type="PROSITE" id="PS51352"/>
    </source>
</evidence>
<dbReference type="GO" id="GO:0016853">
    <property type="term" value="F:isomerase activity"/>
    <property type="evidence" value="ECO:0007669"/>
    <property type="project" value="UniProtKB-KW"/>
</dbReference>